<sequence length="269" mass="28236">MSALATSSVRRPESRPAYNASDASLNGGVAASAPGYVADVAAICQSVLGPRSGWLPRSALAQSLALCTIEAAQATCSDFIAVSNVIDRYQAYRATRGHLGNNDGLRDLLETFDDVGGPAIWAGKVGNFRRRYTGDGPAVCAAGIFHVADAFYRAGVNSALDLTKALADTSRRAVIEQGWRTGLGDPVDRSWRHLLALTSPIDPALEASAVMALLKLTASPSAATSAFDSVSNTADALGVPVGTLRFTILRWYLSGTAKVPEQPALRNMV</sequence>
<dbReference type="AlphaFoldDB" id="A0A839RHB6"/>
<comment type="caution">
    <text evidence="2">The sequence shown here is derived from an EMBL/GenBank/DDBJ whole genome shotgun (WGS) entry which is preliminary data.</text>
</comment>
<protein>
    <recommendedName>
        <fullName evidence="4">Heme peroxidase</fullName>
    </recommendedName>
</protein>
<evidence type="ECO:0000313" key="2">
    <source>
        <dbReference type="EMBL" id="MBB3036132.1"/>
    </source>
</evidence>
<accession>A0A839RHB6</accession>
<evidence type="ECO:0008006" key="4">
    <source>
        <dbReference type="Google" id="ProtNLM"/>
    </source>
</evidence>
<organism evidence="2 3">
    <name type="scientific">Hoyosella altamirensis</name>
    <dbReference type="NCBI Taxonomy" id="616997"/>
    <lineage>
        <taxon>Bacteria</taxon>
        <taxon>Bacillati</taxon>
        <taxon>Actinomycetota</taxon>
        <taxon>Actinomycetes</taxon>
        <taxon>Mycobacteriales</taxon>
        <taxon>Hoyosellaceae</taxon>
        <taxon>Hoyosella</taxon>
    </lineage>
</organism>
<proteinExistence type="predicted"/>
<dbReference type="OrthoDB" id="2962349at2"/>
<dbReference type="Proteomes" id="UP000567922">
    <property type="component" value="Unassembled WGS sequence"/>
</dbReference>
<evidence type="ECO:0000313" key="3">
    <source>
        <dbReference type="Proteomes" id="UP000567922"/>
    </source>
</evidence>
<keyword evidence="3" id="KW-1185">Reference proteome</keyword>
<dbReference type="RefSeq" id="WP_157095005.1">
    <property type="nucleotide sequence ID" value="NZ_BDDI01000005.1"/>
</dbReference>
<gene>
    <name evidence="2" type="ORF">FHU29_000566</name>
</gene>
<dbReference type="EMBL" id="JACHWS010000001">
    <property type="protein sequence ID" value="MBB3036132.1"/>
    <property type="molecule type" value="Genomic_DNA"/>
</dbReference>
<name>A0A839RHB6_9ACTN</name>
<feature type="region of interest" description="Disordered" evidence="1">
    <location>
        <begin position="1"/>
        <end position="21"/>
    </location>
</feature>
<reference evidence="2 3" key="1">
    <citation type="submission" date="2020-08" db="EMBL/GenBank/DDBJ databases">
        <title>Sequencing the genomes of 1000 actinobacteria strains.</title>
        <authorList>
            <person name="Klenk H.-P."/>
        </authorList>
    </citation>
    <scope>NUCLEOTIDE SEQUENCE [LARGE SCALE GENOMIC DNA]</scope>
    <source>
        <strain evidence="2 3">DSM 45258</strain>
    </source>
</reference>
<evidence type="ECO:0000256" key="1">
    <source>
        <dbReference type="SAM" id="MobiDB-lite"/>
    </source>
</evidence>